<feature type="compositionally biased region" description="Low complexity" evidence="1">
    <location>
        <begin position="168"/>
        <end position="177"/>
    </location>
</feature>
<evidence type="ECO:0000313" key="3">
    <source>
        <dbReference type="EMBL" id="KAF2144744.1"/>
    </source>
</evidence>
<gene>
    <name evidence="3" type="ORF">K452DRAFT_296139</name>
</gene>
<dbReference type="RefSeq" id="XP_033400456.1">
    <property type="nucleotide sequence ID" value="XM_033541891.1"/>
</dbReference>
<proteinExistence type="predicted"/>
<dbReference type="Proteomes" id="UP000799438">
    <property type="component" value="Unassembled WGS sequence"/>
</dbReference>
<keyword evidence="2" id="KW-1133">Transmembrane helix</keyword>
<keyword evidence="2" id="KW-0812">Transmembrane</keyword>
<dbReference type="GeneID" id="54299388"/>
<name>A0A6A6BNC8_9PEZI</name>
<keyword evidence="2" id="KW-0472">Membrane</keyword>
<dbReference type="EMBL" id="ML995479">
    <property type="protein sequence ID" value="KAF2144744.1"/>
    <property type="molecule type" value="Genomic_DNA"/>
</dbReference>
<keyword evidence="4" id="KW-1185">Reference proteome</keyword>
<accession>A0A6A6BNC8</accession>
<evidence type="ECO:0000256" key="2">
    <source>
        <dbReference type="SAM" id="Phobius"/>
    </source>
</evidence>
<feature type="transmembrane region" description="Helical" evidence="2">
    <location>
        <begin position="52"/>
        <end position="74"/>
    </location>
</feature>
<evidence type="ECO:0000313" key="4">
    <source>
        <dbReference type="Proteomes" id="UP000799438"/>
    </source>
</evidence>
<sequence length="236" mass="25032">MPPPPSSTPRLPYPALASAPALSSLAPAPALASTQPQIPDPDPAGWSTEAKLALAALVVSVLLAAVPLVAPCVVPVRWRVWGLYEDELSDGNYHNYDNNDCVADLEAAKYHTDADSSNGDVVALRILRASSHVEVVEWTARSSAVRSGKSVSGGGVQRRGRAERDPSDPSSSSSTTDLEACDLSDDATDHAPETIALHVLLLEYESPLEASRTETFEWGALSALRARRPREVLACG</sequence>
<reference evidence="3" key="1">
    <citation type="journal article" date="2020" name="Stud. Mycol.">
        <title>101 Dothideomycetes genomes: a test case for predicting lifestyles and emergence of pathogens.</title>
        <authorList>
            <person name="Haridas S."/>
            <person name="Albert R."/>
            <person name="Binder M."/>
            <person name="Bloem J."/>
            <person name="Labutti K."/>
            <person name="Salamov A."/>
            <person name="Andreopoulos B."/>
            <person name="Baker S."/>
            <person name="Barry K."/>
            <person name="Bills G."/>
            <person name="Bluhm B."/>
            <person name="Cannon C."/>
            <person name="Castanera R."/>
            <person name="Culley D."/>
            <person name="Daum C."/>
            <person name="Ezra D."/>
            <person name="Gonzalez J."/>
            <person name="Henrissat B."/>
            <person name="Kuo A."/>
            <person name="Liang C."/>
            <person name="Lipzen A."/>
            <person name="Lutzoni F."/>
            <person name="Magnuson J."/>
            <person name="Mondo S."/>
            <person name="Nolan M."/>
            <person name="Ohm R."/>
            <person name="Pangilinan J."/>
            <person name="Park H.-J."/>
            <person name="Ramirez L."/>
            <person name="Alfaro M."/>
            <person name="Sun H."/>
            <person name="Tritt A."/>
            <person name="Yoshinaga Y."/>
            <person name="Zwiers L.-H."/>
            <person name="Turgeon B."/>
            <person name="Goodwin S."/>
            <person name="Spatafora J."/>
            <person name="Crous P."/>
            <person name="Grigoriev I."/>
        </authorList>
    </citation>
    <scope>NUCLEOTIDE SEQUENCE</scope>
    <source>
        <strain evidence="3">CBS 121167</strain>
    </source>
</reference>
<feature type="region of interest" description="Disordered" evidence="1">
    <location>
        <begin position="147"/>
        <end position="179"/>
    </location>
</feature>
<evidence type="ECO:0000256" key="1">
    <source>
        <dbReference type="SAM" id="MobiDB-lite"/>
    </source>
</evidence>
<protein>
    <submittedName>
        <fullName evidence="3">Uncharacterized protein</fullName>
    </submittedName>
</protein>
<dbReference type="AlphaFoldDB" id="A0A6A6BNC8"/>
<organism evidence="3 4">
    <name type="scientific">Aplosporella prunicola CBS 121167</name>
    <dbReference type="NCBI Taxonomy" id="1176127"/>
    <lineage>
        <taxon>Eukaryota</taxon>
        <taxon>Fungi</taxon>
        <taxon>Dikarya</taxon>
        <taxon>Ascomycota</taxon>
        <taxon>Pezizomycotina</taxon>
        <taxon>Dothideomycetes</taxon>
        <taxon>Dothideomycetes incertae sedis</taxon>
        <taxon>Botryosphaeriales</taxon>
        <taxon>Aplosporellaceae</taxon>
        <taxon>Aplosporella</taxon>
    </lineage>
</organism>